<evidence type="ECO:0000313" key="3">
    <source>
        <dbReference type="EnsemblMetazoa" id="ISCW000061-PA"/>
    </source>
</evidence>
<dbReference type="VEuPathDB" id="VectorBase:ISCW000061"/>
<reference evidence="2 4" key="1">
    <citation type="submission" date="2008-03" db="EMBL/GenBank/DDBJ databases">
        <title>Annotation of Ixodes scapularis.</title>
        <authorList>
            <consortium name="Ixodes scapularis Genome Project Consortium"/>
            <person name="Caler E."/>
            <person name="Hannick L.I."/>
            <person name="Bidwell S."/>
            <person name="Joardar V."/>
            <person name="Thiagarajan M."/>
            <person name="Amedeo P."/>
            <person name="Galinsky K.J."/>
            <person name="Schobel S."/>
            <person name="Inman J."/>
            <person name="Hostetler J."/>
            <person name="Miller J."/>
            <person name="Hammond M."/>
            <person name="Megy K."/>
            <person name="Lawson D."/>
            <person name="Kodira C."/>
            <person name="Sutton G."/>
            <person name="Meyer J."/>
            <person name="Hill C.A."/>
            <person name="Birren B."/>
            <person name="Nene V."/>
            <person name="Collins F."/>
            <person name="Alarcon-Chaidez F."/>
            <person name="Wikel S."/>
            <person name="Strausberg R."/>
        </authorList>
    </citation>
    <scope>NUCLEOTIDE SEQUENCE [LARGE SCALE GENOMIC DNA]</scope>
    <source>
        <strain evidence="4">Wikel</strain>
        <strain evidence="2">Wikel colony</strain>
    </source>
</reference>
<organism>
    <name type="scientific">Ixodes scapularis</name>
    <name type="common">Black-legged tick</name>
    <name type="synonym">Deer tick</name>
    <dbReference type="NCBI Taxonomy" id="6945"/>
    <lineage>
        <taxon>Eukaryota</taxon>
        <taxon>Metazoa</taxon>
        <taxon>Ecdysozoa</taxon>
        <taxon>Arthropoda</taxon>
        <taxon>Chelicerata</taxon>
        <taxon>Arachnida</taxon>
        <taxon>Acari</taxon>
        <taxon>Parasitiformes</taxon>
        <taxon>Ixodida</taxon>
        <taxon>Ixodoidea</taxon>
        <taxon>Ixodidae</taxon>
        <taxon>Ixodinae</taxon>
        <taxon>Ixodes</taxon>
    </lineage>
</organism>
<proteinExistence type="predicted"/>
<feature type="compositionally biased region" description="Basic and acidic residues" evidence="1">
    <location>
        <begin position="77"/>
        <end position="87"/>
    </location>
</feature>
<accession>B7P191</accession>
<evidence type="ECO:0000313" key="4">
    <source>
        <dbReference type="Proteomes" id="UP000001555"/>
    </source>
</evidence>
<dbReference type="EnsemblMetazoa" id="ISCW000061-RA">
    <property type="protein sequence ID" value="ISCW000061-PA"/>
    <property type="gene ID" value="ISCW000061"/>
</dbReference>
<name>B7P191_IXOSC</name>
<dbReference type="HOGENOM" id="CLU_2186797_0_0_1"/>
<dbReference type="AlphaFoldDB" id="B7P191"/>
<evidence type="ECO:0000256" key="1">
    <source>
        <dbReference type="SAM" id="MobiDB-lite"/>
    </source>
</evidence>
<keyword evidence="4" id="KW-1185">Reference proteome</keyword>
<dbReference type="Proteomes" id="UP000001555">
    <property type="component" value="Unassembled WGS sequence"/>
</dbReference>
<feature type="region of interest" description="Disordered" evidence="1">
    <location>
        <begin position="1"/>
        <end position="22"/>
    </location>
</feature>
<dbReference type="EMBL" id="ABJB010718447">
    <property type="status" value="NOT_ANNOTATED_CDS"/>
    <property type="molecule type" value="Genomic_DNA"/>
</dbReference>
<dbReference type="PaxDb" id="6945-B7P191"/>
<dbReference type="VEuPathDB" id="VectorBase:ISCI000061"/>
<reference evidence="3" key="2">
    <citation type="submission" date="2020-05" db="UniProtKB">
        <authorList>
            <consortium name="EnsemblMetazoa"/>
        </authorList>
    </citation>
    <scope>IDENTIFICATION</scope>
    <source>
        <strain evidence="3">wikel</strain>
    </source>
</reference>
<protein>
    <submittedName>
        <fullName evidence="2 3">Uncharacterized protein</fullName>
    </submittedName>
</protein>
<feature type="region of interest" description="Disordered" evidence="1">
    <location>
        <begin position="56"/>
        <end position="109"/>
    </location>
</feature>
<dbReference type="InParanoid" id="B7P191"/>
<gene>
    <name evidence="2" type="ORF">IscW_ISCW000061</name>
</gene>
<sequence>MATTRNNQDNCQPPTMRCDVPVPERDGLVLSLSRPHPTPPPPVVVVATAAVHYLPGTLSPHTQAKTDLRSGATVDARIQKPHGETGGDRPQTNSPAPRAPNDGTFQSEE</sequence>
<evidence type="ECO:0000313" key="2">
    <source>
        <dbReference type="EMBL" id="EEC00363.1"/>
    </source>
</evidence>
<feature type="compositionally biased region" description="Polar residues" evidence="1">
    <location>
        <begin position="1"/>
        <end position="13"/>
    </location>
</feature>
<dbReference type="EMBL" id="DS615409">
    <property type="protein sequence ID" value="EEC00363.1"/>
    <property type="molecule type" value="Genomic_DNA"/>
</dbReference>